<evidence type="ECO:0000313" key="2">
    <source>
        <dbReference type="Proteomes" id="UP000823775"/>
    </source>
</evidence>
<name>A0ABS8S793_DATST</name>
<sequence length="123" mass="13695">MTALSALLSLIEAASVWKSVSVQVALAGEVLVLSLRDCDHHSDFSGIKVSVKCSKLEKLATAITTEEDGSLRLIFHWKLQHIQTTVMQDSEVLSKCLFQEETSWTLRLSKYKKITTLTLSQSL</sequence>
<keyword evidence="2" id="KW-1185">Reference proteome</keyword>
<evidence type="ECO:0000313" key="1">
    <source>
        <dbReference type="EMBL" id="MCD7454874.1"/>
    </source>
</evidence>
<reference evidence="1 2" key="1">
    <citation type="journal article" date="2021" name="BMC Genomics">
        <title>Datura genome reveals duplications of psychoactive alkaloid biosynthetic genes and high mutation rate following tissue culture.</title>
        <authorList>
            <person name="Rajewski A."/>
            <person name="Carter-House D."/>
            <person name="Stajich J."/>
            <person name="Litt A."/>
        </authorList>
    </citation>
    <scope>NUCLEOTIDE SEQUENCE [LARGE SCALE GENOMIC DNA]</scope>
    <source>
        <strain evidence="1">AR-01</strain>
    </source>
</reference>
<organism evidence="1 2">
    <name type="scientific">Datura stramonium</name>
    <name type="common">Jimsonweed</name>
    <name type="synonym">Common thornapple</name>
    <dbReference type="NCBI Taxonomy" id="4076"/>
    <lineage>
        <taxon>Eukaryota</taxon>
        <taxon>Viridiplantae</taxon>
        <taxon>Streptophyta</taxon>
        <taxon>Embryophyta</taxon>
        <taxon>Tracheophyta</taxon>
        <taxon>Spermatophyta</taxon>
        <taxon>Magnoliopsida</taxon>
        <taxon>eudicotyledons</taxon>
        <taxon>Gunneridae</taxon>
        <taxon>Pentapetalae</taxon>
        <taxon>asterids</taxon>
        <taxon>lamiids</taxon>
        <taxon>Solanales</taxon>
        <taxon>Solanaceae</taxon>
        <taxon>Solanoideae</taxon>
        <taxon>Datureae</taxon>
        <taxon>Datura</taxon>
    </lineage>
</organism>
<dbReference type="EMBL" id="JACEIK010000320">
    <property type="protein sequence ID" value="MCD7454874.1"/>
    <property type="molecule type" value="Genomic_DNA"/>
</dbReference>
<proteinExistence type="predicted"/>
<dbReference type="Proteomes" id="UP000823775">
    <property type="component" value="Unassembled WGS sequence"/>
</dbReference>
<protein>
    <submittedName>
        <fullName evidence="1">Uncharacterized protein</fullName>
    </submittedName>
</protein>
<gene>
    <name evidence="1" type="ORF">HAX54_026405</name>
</gene>
<comment type="caution">
    <text evidence="1">The sequence shown here is derived from an EMBL/GenBank/DDBJ whole genome shotgun (WGS) entry which is preliminary data.</text>
</comment>
<accession>A0ABS8S793</accession>